<comment type="caution">
    <text evidence="3">The sequence shown here is derived from an EMBL/GenBank/DDBJ whole genome shotgun (WGS) entry which is preliminary data.</text>
</comment>
<reference evidence="3 4" key="1">
    <citation type="journal article" date="2011" name="Curr. Microbiol.">
        <title>Luteibacter jiangsuensis sp. nov.: a methamidophos-degrading bacterium isolated from a methamidophos-manufacturing factory.</title>
        <authorList>
            <person name="Wang L."/>
            <person name="Wang G.L."/>
            <person name="Li S.P."/>
            <person name="Jiang J.D."/>
        </authorList>
    </citation>
    <scope>NUCLEOTIDE SEQUENCE [LARGE SCALE GENOMIC DNA]</scope>
    <source>
        <strain evidence="3 4">CGMCC 1.10133</strain>
    </source>
</reference>
<dbReference type="RefSeq" id="WP_167123714.1">
    <property type="nucleotide sequence ID" value="NZ_JAAQQR010000002.1"/>
</dbReference>
<proteinExistence type="inferred from homology"/>
<keyword evidence="4" id="KW-1185">Reference proteome</keyword>
<dbReference type="EMBL" id="JAAQQR010000002">
    <property type="protein sequence ID" value="NID04238.1"/>
    <property type="molecule type" value="Genomic_DNA"/>
</dbReference>
<evidence type="ECO:0000313" key="4">
    <source>
        <dbReference type="Proteomes" id="UP001429601"/>
    </source>
</evidence>
<dbReference type="SUPFAM" id="SSF56349">
    <property type="entry name" value="DNA breaking-rejoining enzymes"/>
    <property type="match status" value="1"/>
</dbReference>
<organism evidence="3 4">
    <name type="scientific">Luteibacter jiangsuensis</name>
    <dbReference type="NCBI Taxonomy" id="637577"/>
    <lineage>
        <taxon>Bacteria</taxon>
        <taxon>Pseudomonadati</taxon>
        <taxon>Pseudomonadota</taxon>
        <taxon>Gammaproteobacteria</taxon>
        <taxon>Lysobacterales</taxon>
        <taxon>Rhodanobacteraceae</taxon>
        <taxon>Luteibacter</taxon>
    </lineage>
</organism>
<comment type="similarity">
    <text evidence="1">Belongs to the 'phage' integrase family.</text>
</comment>
<dbReference type="InterPro" id="IPR011010">
    <property type="entry name" value="DNA_brk_join_enz"/>
</dbReference>
<dbReference type="InterPro" id="IPR050808">
    <property type="entry name" value="Phage_Integrase"/>
</dbReference>
<dbReference type="PANTHER" id="PTHR30629:SF2">
    <property type="entry name" value="PROPHAGE INTEGRASE INTS-RELATED"/>
    <property type="match status" value="1"/>
</dbReference>
<gene>
    <name evidence="3" type="ORF">HBF26_05030</name>
</gene>
<name>A0ABX0Q141_9GAMM</name>
<protein>
    <recommendedName>
        <fullName evidence="5">Phage integrase family protein</fullName>
    </recommendedName>
</protein>
<keyword evidence="2" id="KW-0229">DNA integration</keyword>
<evidence type="ECO:0000256" key="2">
    <source>
        <dbReference type="ARBA" id="ARBA00022908"/>
    </source>
</evidence>
<dbReference type="PANTHER" id="PTHR30629">
    <property type="entry name" value="PROPHAGE INTEGRASE"/>
    <property type="match status" value="1"/>
</dbReference>
<accession>A0ABX0Q141</accession>
<evidence type="ECO:0008006" key="5">
    <source>
        <dbReference type="Google" id="ProtNLM"/>
    </source>
</evidence>
<evidence type="ECO:0000313" key="3">
    <source>
        <dbReference type="EMBL" id="NID04238.1"/>
    </source>
</evidence>
<sequence length="67" mass="7927">MTDHGFRALTSTGLNEFGWGPDVIERQLSHVERSRVRTAYNRASYLTDRRKTMQAWADYLEKLRHET</sequence>
<evidence type="ECO:0000256" key="1">
    <source>
        <dbReference type="ARBA" id="ARBA00008857"/>
    </source>
</evidence>
<dbReference type="Proteomes" id="UP001429601">
    <property type="component" value="Unassembled WGS sequence"/>
</dbReference>